<dbReference type="AlphaFoldDB" id="A0A9X2PNN0"/>
<dbReference type="InterPro" id="IPR037205">
    <property type="entry name" value="ChaB_sf"/>
</dbReference>
<dbReference type="InterPro" id="IPR009317">
    <property type="entry name" value="ChaB"/>
</dbReference>
<dbReference type="EMBL" id="JANTHZ010000009">
    <property type="protein sequence ID" value="MCS0497053.1"/>
    <property type="molecule type" value="Genomic_DNA"/>
</dbReference>
<dbReference type="Proteomes" id="UP001151088">
    <property type="component" value="Unassembled WGS sequence"/>
</dbReference>
<dbReference type="SUPFAM" id="SSF140376">
    <property type="entry name" value="ChaB-like"/>
    <property type="match status" value="1"/>
</dbReference>
<organism evidence="1 2">
    <name type="scientific">Ancylobacter mangrovi</name>
    <dbReference type="NCBI Taxonomy" id="2972472"/>
    <lineage>
        <taxon>Bacteria</taxon>
        <taxon>Pseudomonadati</taxon>
        <taxon>Pseudomonadota</taxon>
        <taxon>Alphaproteobacteria</taxon>
        <taxon>Hyphomicrobiales</taxon>
        <taxon>Xanthobacteraceae</taxon>
        <taxon>Ancylobacter</taxon>
    </lineage>
</organism>
<comment type="caution">
    <text evidence="1">The sequence shown here is derived from an EMBL/GenBank/DDBJ whole genome shotgun (WGS) entry which is preliminary data.</text>
</comment>
<dbReference type="Gene3D" id="1.10.1740.70">
    <property type="entry name" value="ChaB"/>
    <property type="match status" value="1"/>
</dbReference>
<evidence type="ECO:0000313" key="2">
    <source>
        <dbReference type="Proteomes" id="UP001151088"/>
    </source>
</evidence>
<reference evidence="1" key="1">
    <citation type="submission" date="2022-08" db="EMBL/GenBank/DDBJ databases">
        <authorList>
            <person name="Li F."/>
        </authorList>
    </citation>
    <scope>NUCLEOTIDE SEQUENCE</scope>
    <source>
        <strain evidence="1">MQZ15Z-1</strain>
    </source>
</reference>
<name>A0A9X2PNN0_9HYPH</name>
<proteinExistence type="predicted"/>
<accession>A0A9X2PNN0</accession>
<dbReference type="Pfam" id="PF06150">
    <property type="entry name" value="ChaB"/>
    <property type="match status" value="1"/>
</dbReference>
<protein>
    <submittedName>
        <fullName evidence="1">ChaB family protein</fullName>
    </submittedName>
</protein>
<keyword evidence="2" id="KW-1185">Reference proteome</keyword>
<sequence>MPYAANADLPPSVREHLPRHAQDIFREAFNHAFDAHRGEPRGEEAAFRIAWAAVKRSYAKQGEQWVRSDGAD</sequence>
<gene>
    <name evidence="1" type="ORF">NVS89_18360</name>
</gene>
<evidence type="ECO:0000313" key="1">
    <source>
        <dbReference type="EMBL" id="MCS0497053.1"/>
    </source>
</evidence>
<dbReference type="RefSeq" id="WP_258734206.1">
    <property type="nucleotide sequence ID" value="NZ_JANTHZ010000009.1"/>
</dbReference>